<keyword evidence="2" id="KW-1185">Reference proteome</keyword>
<name>A0ABT7BHA3_9CYAN</name>
<evidence type="ECO:0000313" key="1">
    <source>
        <dbReference type="EMBL" id="MDJ1177876.1"/>
    </source>
</evidence>
<protein>
    <submittedName>
        <fullName evidence="1">Uncharacterized protein</fullName>
    </submittedName>
</protein>
<reference evidence="1 2" key="1">
    <citation type="submission" date="2023-01" db="EMBL/GenBank/DDBJ databases">
        <title>Novel diversity within Roseofilum (Cyanobacteria; Desertifilaceae) from marine benthic mats with descriptions of four novel species.</title>
        <authorList>
            <person name="Wang Y."/>
            <person name="Berthold D.E."/>
            <person name="Hu J."/>
            <person name="Lefler F.W."/>
            <person name="Laughinghouse H.D. IV."/>
        </authorList>
    </citation>
    <scope>NUCLEOTIDE SEQUENCE [LARGE SCALE GENOMIC DNA]</scope>
    <source>
        <strain evidence="1 2">BLCC-M91</strain>
    </source>
</reference>
<sequence length="55" mass="6348">MSETKDKDIDAIFAEGTLIDKAIKKAINRAVWEHKQLGNPVAAWRRRSWFPNNPI</sequence>
<dbReference type="EMBL" id="JAQPOK010000023">
    <property type="protein sequence ID" value="MDJ1177876.1"/>
    <property type="molecule type" value="Genomic_DNA"/>
</dbReference>
<dbReference type="RefSeq" id="WP_283761204.1">
    <property type="nucleotide sequence ID" value="NZ_JAQPOK010000023.1"/>
</dbReference>
<dbReference type="Proteomes" id="UP001231370">
    <property type="component" value="Unassembled WGS sequence"/>
</dbReference>
<accession>A0ABT7BHA3</accession>
<organism evidence="1 2">
    <name type="scientific">Roseofilum halophilum BLCC-M91</name>
    <dbReference type="NCBI Taxonomy" id="3022259"/>
    <lineage>
        <taxon>Bacteria</taxon>
        <taxon>Bacillati</taxon>
        <taxon>Cyanobacteriota</taxon>
        <taxon>Cyanophyceae</taxon>
        <taxon>Desertifilales</taxon>
        <taxon>Desertifilaceae</taxon>
        <taxon>Roseofilum</taxon>
        <taxon>Roseofilum halophilum</taxon>
    </lineage>
</organism>
<gene>
    <name evidence="1" type="ORF">PJF56_03260</name>
</gene>
<proteinExistence type="predicted"/>
<comment type="caution">
    <text evidence="1">The sequence shown here is derived from an EMBL/GenBank/DDBJ whole genome shotgun (WGS) entry which is preliminary data.</text>
</comment>
<evidence type="ECO:0000313" key="2">
    <source>
        <dbReference type="Proteomes" id="UP001231370"/>
    </source>
</evidence>